<accession>A0A327ZMS0</accession>
<dbReference type="Proteomes" id="UP000249808">
    <property type="component" value="Unassembled WGS sequence"/>
</dbReference>
<feature type="domain" description="Dehydrogenase E1 component" evidence="4">
    <location>
        <begin position="11"/>
        <end position="304"/>
    </location>
</feature>
<organism evidence="5 6">
    <name type="scientific">Macrococcus epidermidis</name>
    <dbReference type="NCBI Taxonomy" id="1902580"/>
    <lineage>
        <taxon>Bacteria</taxon>
        <taxon>Bacillati</taxon>
        <taxon>Bacillota</taxon>
        <taxon>Bacilli</taxon>
        <taxon>Bacillales</taxon>
        <taxon>Staphylococcaceae</taxon>
        <taxon>Macrococcus</taxon>
    </lineage>
</organism>
<evidence type="ECO:0000313" key="6">
    <source>
        <dbReference type="Proteomes" id="UP000249808"/>
    </source>
</evidence>
<evidence type="ECO:0000256" key="1">
    <source>
        <dbReference type="ARBA" id="ARBA00001964"/>
    </source>
</evidence>
<dbReference type="Gene3D" id="3.40.50.970">
    <property type="match status" value="1"/>
</dbReference>
<dbReference type="Pfam" id="PF00676">
    <property type="entry name" value="E1_dh"/>
    <property type="match status" value="1"/>
</dbReference>
<sequence length="316" mass="34437">MEKEKALWIYRKMNEIREFEDEVHRIFLTGTIPGFVHLYAGEEAIAVGACAELNDADYITSTHRGHGHAIAKDCDILGMMAEIYGRKDGLNKGKGGSMHIAEVEKGILGANGIVGAGFPLANGAGLSIKTLKQDAVAVCFFGDGASNEGTFHEGLNFASILNLPVIFICENNGFGEATPHSYASASETVAERASSYNMPGHHVDGKDVVEVNEVMIEAVKRAKAGEGPTLIECKTYRNYGHFEGDAQSYKSDKDELRDLDPIVIFKERALKEGWMTEDEAKKIEDEAKALIEEAVKFAENSPLPDDSSLLEDVYAD</sequence>
<keyword evidence="2" id="KW-0560">Oxidoreductase</keyword>
<keyword evidence="3" id="KW-0786">Thiamine pyrophosphate</keyword>
<dbReference type="AlphaFoldDB" id="A0A327ZMS0"/>
<dbReference type="InterPro" id="IPR050642">
    <property type="entry name" value="PDH_E1_Alpha_Subunit"/>
</dbReference>
<dbReference type="SUPFAM" id="SSF52518">
    <property type="entry name" value="Thiamin diphosphate-binding fold (THDP-binding)"/>
    <property type="match status" value="1"/>
</dbReference>
<evidence type="ECO:0000313" key="5">
    <source>
        <dbReference type="EMBL" id="RAK43709.1"/>
    </source>
</evidence>
<comment type="cofactor">
    <cofactor evidence="1">
        <name>thiamine diphosphate</name>
        <dbReference type="ChEBI" id="CHEBI:58937"/>
    </cofactor>
</comment>
<gene>
    <name evidence="5" type="ORF">BHU61_12475</name>
</gene>
<dbReference type="GO" id="GO:0004739">
    <property type="term" value="F:pyruvate dehydrogenase (acetyl-transferring) activity"/>
    <property type="evidence" value="ECO:0007669"/>
    <property type="project" value="TreeGrafter"/>
</dbReference>
<evidence type="ECO:0000256" key="3">
    <source>
        <dbReference type="ARBA" id="ARBA00023052"/>
    </source>
</evidence>
<evidence type="ECO:0000256" key="2">
    <source>
        <dbReference type="ARBA" id="ARBA00023002"/>
    </source>
</evidence>
<name>A0A327ZMS0_9STAP</name>
<dbReference type="EMBL" id="PZJH01000010">
    <property type="protein sequence ID" value="RAK43709.1"/>
    <property type="molecule type" value="Genomic_DNA"/>
</dbReference>
<reference evidence="5 6" key="1">
    <citation type="journal article" date="2018" name="Front. Microbiol.">
        <title>Description and Comparative Genomics of Macrococcus caseolyticus subsp. hominis subsp. nov., Macrococcus goetzii sp. nov., Macrococcus epidermidis sp. nov., and Macrococcus bohemicus sp. nov., Novel Macrococci From Human Clinical Material With Virulence Potential and Suspected Uptake of Foreign DNA by Natural Transformation.</title>
        <authorList>
            <person name="Maslanova I."/>
            <person name="Wertheimer Z."/>
            <person name="Sedlacek I."/>
            <person name="Svec P."/>
            <person name="Indrakova A."/>
            <person name="Kovarovic V."/>
            <person name="Schumann P."/>
            <person name="Sproer C."/>
            <person name="Kralova S."/>
            <person name="Sedo O."/>
            <person name="Kristofova L."/>
            <person name="Vrbovska V."/>
            <person name="Fuzik T."/>
            <person name="Petras P."/>
            <person name="Zdrahal Z."/>
            <person name="Ruzickova V."/>
            <person name="Doskar J."/>
            <person name="Pantucek R."/>
        </authorList>
    </citation>
    <scope>NUCLEOTIDE SEQUENCE [LARGE SCALE GENOMIC DNA]</scope>
    <source>
        <strain evidence="5 6">01/688</strain>
    </source>
</reference>
<dbReference type="PANTHER" id="PTHR11516">
    <property type="entry name" value="PYRUVATE DEHYDROGENASE E1 COMPONENT, ALPHA SUBUNIT BACTERIAL AND ORGANELLAR"/>
    <property type="match status" value="1"/>
</dbReference>
<dbReference type="InterPro" id="IPR001017">
    <property type="entry name" value="DH_E1"/>
</dbReference>
<dbReference type="CDD" id="cd02000">
    <property type="entry name" value="TPP_E1_PDC_ADC_BCADC"/>
    <property type="match status" value="1"/>
</dbReference>
<evidence type="ECO:0000259" key="4">
    <source>
        <dbReference type="Pfam" id="PF00676"/>
    </source>
</evidence>
<dbReference type="PANTHER" id="PTHR11516:SF60">
    <property type="entry name" value="PYRUVATE DEHYDROGENASE E1 COMPONENT SUBUNIT ALPHA"/>
    <property type="match status" value="1"/>
</dbReference>
<proteinExistence type="predicted"/>
<dbReference type="GO" id="GO:0006086">
    <property type="term" value="P:pyruvate decarboxylation to acetyl-CoA"/>
    <property type="evidence" value="ECO:0007669"/>
    <property type="project" value="TreeGrafter"/>
</dbReference>
<comment type="caution">
    <text evidence="5">The sequence shown here is derived from an EMBL/GenBank/DDBJ whole genome shotgun (WGS) entry which is preliminary data.</text>
</comment>
<protein>
    <submittedName>
        <fullName evidence="5">ABC transporter substrate-binding protein</fullName>
    </submittedName>
</protein>
<dbReference type="InterPro" id="IPR029061">
    <property type="entry name" value="THDP-binding"/>
</dbReference>
<dbReference type="RefSeq" id="WP_111717348.1">
    <property type="nucleotide sequence ID" value="NZ_CP073819.1"/>
</dbReference>
<keyword evidence="6" id="KW-1185">Reference proteome</keyword>